<dbReference type="NCBIfam" id="TIGR02199">
    <property type="entry name" value="rfaE_dom_II"/>
    <property type="match status" value="1"/>
</dbReference>
<keyword evidence="6" id="KW-0119">Carbohydrate metabolism</keyword>
<evidence type="ECO:0000256" key="1">
    <source>
        <dbReference type="ARBA" id="ARBA00012519"/>
    </source>
</evidence>
<dbReference type="PANTHER" id="PTHR43793:SF2">
    <property type="entry name" value="BIFUNCTIONAL PROTEIN HLDE"/>
    <property type="match status" value="1"/>
</dbReference>
<dbReference type="RefSeq" id="WP_124795158.1">
    <property type="nucleotide sequence ID" value="NZ_RQYC01000010.1"/>
</dbReference>
<keyword evidence="4" id="KW-0547">Nucleotide-binding</keyword>
<dbReference type="GO" id="GO:0016773">
    <property type="term" value="F:phosphotransferase activity, alcohol group as acceptor"/>
    <property type="evidence" value="ECO:0007669"/>
    <property type="project" value="InterPro"/>
</dbReference>
<organism evidence="9 10">
    <name type="scientific">Conchiformibius steedae</name>
    <dbReference type="NCBI Taxonomy" id="153493"/>
    <lineage>
        <taxon>Bacteria</taxon>
        <taxon>Pseudomonadati</taxon>
        <taxon>Pseudomonadota</taxon>
        <taxon>Betaproteobacteria</taxon>
        <taxon>Neisseriales</taxon>
        <taxon>Neisseriaceae</taxon>
        <taxon>Conchiformibius</taxon>
    </lineage>
</organism>
<dbReference type="GO" id="GO:0005975">
    <property type="term" value="P:carbohydrate metabolic process"/>
    <property type="evidence" value="ECO:0007669"/>
    <property type="project" value="InterPro"/>
</dbReference>
<keyword evidence="10" id="KW-1185">Reference proteome</keyword>
<evidence type="ECO:0000313" key="10">
    <source>
        <dbReference type="Proteomes" id="UP000269923"/>
    </source>
</evidence>
<dbReference type="AlphaFoldDB" id="A0A3P2A307"/>
<comment type="caution">
    <text evidence="9">The sequence shown here is derived from an EMBL/GenBank/DDBJ whole genome shotgun (WGS) entry which is preliminary data.</text>
</comment>
<dbReference type="STRING" id="1121352.GCA_000620925_00063"/>
<sequence length="168" mass="18289">MSAYPLPDFEQKIIPPEQLDGILSQLPRPLVFTNGCFDILHRGHVTYLAQARALGKCMILALNTDASVKRQGKGDDRPVNPLAQRAAVAAALQSVDYVTWFDDDTPATLIEHIRPDVLVKGGDWTPDRIIGAAETLARGGSVHSIPFLHATSTTQTLARIRRSPSSPL</sequence>
<accession>A0A3P2A307</accession>
<keyword evidence="3 9" id="KW-0548">Nucleotidyltransferase</keyword>
<dbReference type="GO" id="GO:0005524">
    <property type="term" value="F:ATP binding"/>
    <property type="evidence" value="ECO:0007669"/>
    <property type="project" value="UniProtKB-KW"/>
</dbReference>
<dbReference type="InterPro" id="IPR050385">
    <property type="entry name" value="Archaeal_FAD_synthase"/>
</dbReference>
<feature type="domain" description="Cytidyltransferase-like" evidence="8">
    <location>
        <begin position="32"/>
        <end position="127"/>
    </location>
</feature>
<reference evidence="9 10" key="1">
    <citation type="submission" date="2018-11" db="EMBL/GenBank/DDBJ databases">
        <title>Genomes From Bacteria Associated with the Canine Oral Cavity: a Test Case for Automated Genome-Based Taxonomic Assignment.</title>
        <authorList>
            <person name="Coil D.A."/>
            <person name="Jospin G."/>
            <person name="Darling A.E."/>
            <person name="Wallis C."/>
            <person name="Davis I.J."/>
            <person name="Harris S."/>
            <person name="Eisen J.A."/>
            <person name="Holcombe L.J."/>
            <person name="O'Flynn C."/>
        </authorList>
    </citation>
    <scope>NUCLEOTIDE SEQUENCE [LARGE SCALE GENOMIC DNA]</scope>
    <source>
        <strain evidence="9 10">COT-280</strain>
    </source>
</reference>
<dbReference type="SUPFAM" id="SSF52374">
    <property type="entry name" value="Nucleotidylyl transferase"/>
    <property type="match status" value="1"/>
</dbReference>
<dbReference type="EMBL" id="RQYC01000010">
    <property type="protein sequence ID" value="RRD89822.1"/>
    <property type="molecule type" value="Genomic_DNA"/>
</dbReference>
<dbReference type="GO" id="GO:0016779">
    <property type="term" value="F:nucleotidyltransferase activity"/>
    <property type="evidence" value="ECO:0007669"/>
    <property type="project" value="UniProtKB-KW"/>
</dbReference>
<dbReference type="InterPro" id="IPR014729">
    <property type="entry name" value="Rossmann-like_a/b/a_fold"/>
</dbReference>
<dbReference type="InterPro" id="IPR011914">
    <property type="entry name" value="RfaE_dom_II"/>
</dbReference>
<evidence type="ECO:0000256" key="7">
    <source>
        <dbReference type="ARBA" id="ARBA00047428"/>
    </source>
</evidence>
<evidence type="ECO:0000256" key="4">
    <source>
        <dbReference type="ARBA" id="ARBA00022741"/>
    </source>
</evidence>
<keyword evidence="2 9" id="KW-0808">Transferase</keyword>
<protein>
    <recommendedName>
        <fullName evidence="1">D-glycero-beta-D-manno-heptose 1-phosphate adenylyltransferase</fullName>
        <ecNumber evidence="1">2.7.7.70</ecNumber>
    </recommendedName>
</protein>
<evidence type="ECO:0000256" key="3">
    <source>
        <dbReference type="ARBA" id="ARBA00022695"/>
    </source>
</evidence>
<evidence type="ECO:0000313" key="9">
    <source>
        <dbReference type="EMBL" id="RRD89822.1"/>
    </source>
</evidence>
<proteinExistence type="predicted"/>
<dbReference type="OrthoDB" id="9795543at2"/>
<dbReference type="Proteomes" id="UP000269923">
    <property type="component" value="Unassembled WGS sequence"/>
</dbReference>
<evidence type="ECO:0000256" key="6">
    <source>
        <dbReference type="ARBA" id="ARBA00023277"/>
    </source>
</evidence>
<evidence type="ECO:0000256" key="5">
    <source>
        <dbReference type="ARBA" id="ARBA00022840"/>
    </source>
</evidence>
<comment type="catalytic activity">
    <reaction evidence="7">
        <text>D-glycero-beta-D-manno-heptose 1-phosphate + ATP + H(+) = ADP-D-glycero-beta-D-manno-heptose + diphosphate</text>
        <dbReference type="Rhea" id="RHEA:27465"/>
        <dbReference type="ChEBI" id="CHEBI:15378"/>
        <dbReference type="ChEBI" id="CHEBI:30616"/>
        <dbReference type="ChEBI" id="CHEBI:33019"/>
        <dbReference type="ChEBI" id="CHEBI:59967"/>
        <dbReference type="ChEBI" id="CHEBI:61593"/>
        <dbReference type="EC" id="2.7.7.70"/>
    </reaction>
</comment>
<evidence type="ECO:0000256" key="2">
    <source>
        <dbReference type="ARBA" id="ARBA00022679"/>
    </source>
</evidence>
<dbReference type="Pfam" id="PF01467">
    <property type="entry name" value="CTP_transf_like"/>
    <property type="match status" value="1"/>
</dbReference>
<name>A0A3P2A307_9NEIS</name>
<dbReference type="InterPro" id="IPR004821">
    <property type="entry name" value="Cyt_trans-like"/>
</dbReference>
<gene>
    <name evidence="9" type="primary">rfaE2</name>
    <name evidence="9" type="ORF">EII21_07220</name>
</gene>
<dbReference type="PANTHER" id="PTHR43793">
    <property type="entry name" value="FAD SYNTHASE"/>
    <property type="match status" value="1"/>
</dbReference>
<dbReference type="Gene3D" id="3.40.50.620">
    <property type="entry name" value="HUPs"/>
    <property type="match status" value="1"/>
</dbReference>
<evidence type="ECO:0000259" key="8">
    <source>
        <dbReference type="Pfam" id="PF01467"/>
    </source>
</evidence>
<dbReference type="EC" id="2.7.7.70" evidence="1"/>
<dbReference type="NCBIfam" id="TIGR00125">
    <property type="entry name" value="cyt_tran_rel"/>
    <property type="match status" value="1"/>
</dbReference>
<keyword evidence="5" id="KW-0067">ATP-binding</keyword>